<evidence type="ECO:0000313" key="2">
    <source>
        <dbReference type="EMBL" id="KKL84215.1"/>
    </source>
</evidence>
<protein>
    <submittedName>
        <fullName evidence="2">Uncharacterized protein</fullName>
    </submittedName>
</protein>
<gene>
    <name evidence="2" type="ORF">LCGC14_1966960</name>
</gene>
<dbReference type="AlphaFoldDB" id="A0A0F9HRB4"/>
<evidence type="ECO:0000256" key="1">
    <source>
        <dbReference type="SAM" id="MobiDB-lite"/>
    </source>
</evidence>
<accession>A0A0F9HRB4</accession>
<feature type="compositionally biased region" description="Polar residues" evidence="1">
    <location>
        <begin position="1"/>
        <end position="15"/>
    </location>
</feature>
<dbReference type="EMBL" id="LAZR01021763">
    <property type="protein sequence ID" value="KKL84215.1"/>
    <property type="molecule type" value="Genomic_DNA"/>
</dbReference>
<proteinExistence type="predicted"/>
<feature type="region of interest" description="Disordered" evidence="1">
    <location>
        <begin position="1"/>
        <end position="25"/>
    </location>
</feature>
<reference evidence="2" key="1">
    <citation type="journal article" date="2015" name="Nature">
        <title>Complex archaea that bridge the gap between prokaryotes and eukaryotes.</title>
        <authorList>
            <person name="Spang A."/>
            <person name="Saw J.H."/>
            <person name="Jorgensen S.L."/>
            <person name="Zaremba-Niedzwiedzka K."/>
            <person name="Martijn J."/>
            <person name="Lind A.E."/>
            <person name="van Eijk R."/>
            <person name="Schleper C."/>
            <person name="Guy L."/>
            <person name="Ettema T.J."/>
        </authorList>
    </citation>
    <scope>NUCLEOTIDE SEQUENCE</scope>
</reference>
<comment type="caution">
    <text evidence="2">The sequence shown here is derived from an EMBL/GenBank/DDBJ whole genome shotgun (WGS) entry which is preliminary data.</text>
</comment>
<sequence>MGQHTTITPEVQLTQRGPHMNDKLNLPRDVDAEETKVSGRFSVSPNDSGYSAFRAHGAFSVKWRVLLNGHEVPHAVMADTERGEIVAALIKDGHPLILAGVIAQETLYGSVEVFIK</sequence>
<name>A0A0F9HRB4_9ZZZZ</name>
<organism evidence="2">
    <name type="scientific">marine sediment metagenome</name>
    <dbReference type="NCBI Taxonomy" id="412755"/>
    <lineage>
        <taxon>unclassified sequences</taxon>
        <taxon>metagenomes</taxon>
        <taxon>ecological metagenomes</taxon>
    </lineage>
</organism>